<evidence type="ECO:0000256" key="1">
    <source>
        <dbReference type="ARBA" id="ARBA00038414"/>
    </source>
</evidence>
<evidence type="ECO:0000313" key="3">
    <source>
        <dbReference type="Proteomes" id="UP000295511"/>
    </source>
</evidence>
<dbReference type="PANTHER" id="PTHR28047">
    <property type="entry name" value="PROTEIN DCG1"/>
    <property type="match status" value="1"/>
</dbReference>
<dbReference type="RefSeq" id="WP_133205143.1">
    <property type="nucleotide sequence ID" value="NZ_SMRU01000018.1"/>
</dbReference>
<dbReference type="Proteomes" id="UP000295511">
    <property type="component" value="Unassembled WGS sequence"/>
</dbReference>
<dbReference type="EMBL" id="SMRU01000018">
    <property type="protein sequence ID" value="TDF93639.1"/>
    <property type="molecule type" value="Genomic_DNA"/>
</dbReference>
<dbReference type="OrthoDB" id="9791723at2"/>
<dbReference type="InterPro" id="IPR052186">
    <property type="entry name" value="Hydantoin_racemase-like"/>
</dbReference>
<gene>
    <name evidence="2" type="ORF">E1809_15510</name>
</gene>
<accession>A0A4R5KE53</accession>
<comment type="caution">
    <text evidence="2">The sequence shown here is derived from an EMBL/GenBank/DDBJ whole genome shotgun (WGS) entry which is preliminary data.</text>
</comment>
<dbReference type="InterPro" id="IPR015942">
    <property type="entry name" value="Asp/Glu/hydantoin_racemase"/>
</dbReference>
<protein>
    <submittedName>
        <fullName evidence="2">Asp/Glu/hydantoin racemase</fullName>
    </submittedName>
</protein>
<evidence type="ECO:0000313" key="2">
    <source>
        <dbReference type="EMBL" id="TDF93639.1"/>
    </source>
</evidence>
<sequence length="271" mass="28398">MRLLVVSPNACHEVAELVRVEAERSKAPTTALTLRAATRSPGNIETGFGSLAAAVAVAELISAQRGNVDGVLVASFGDTWIPELQELIDVPVLGMTEAALCAAALQGRRISIVTVSERLTARYRDSVEYFGFSRRLASIRGIREPLRGMGKVQEHFRPTLVELARLAVTEDGADVVILAGAPLAGLARDIRPEIEVPVVDGVGAGIRFAEAIVGLHSGSRRAGSFTASPPKRRVGPSPAINAVPGVSRAADEFSTPSLAQALTSKGVPSHG</sequence>
<reference evidence="2 3" key="1">
    <citation type="submission" date="2019-03" db="EMBL/GenBank/DDBJ databases">
        <title>Whole genome sequence of Arthrobacter sp JH1-1.</title>
        <authorList>
            <person name="Trinh H.N."/>
        </authorList>
    </citation>
    <scope>NUCLEOTIDE SEQUENCE [LARGE SCALE GENOMIC DNA]</scope>
    <source>
        <strain evidence="2 3">JH1-1</strain>
    </source>
</reference>
<dbReference type="InterPro" id="IPR053714">
    <property type="entry name" value="Iso_Racemase_Enz_sf"/>
</dbReference>
<dbReference type="Pfam" id="PF01177">
    <property type="entry name" value="Asp_Glu_race"/>
    <property type="match status" value="1"/>
</dbReference>
<keyword evidence="3" id="KW-1185">Reference proteome</keyword>
<proteinExistence type="inferred from homology"/>
<dbReference type="GO" id="GO:0047661">
    <property type="term" value="F:amino-acid racemase activity"/>
    <property type="evidence" value="ECO:0007669"/>
    <property type="project" value="InterPro"/>
</dbReference>
<comment type="similarity">
    <text evidence="1">Belongs to the HyuE racemase family.</text>
</comment>
<dbReference type="PANTHER" id="PTHR28047:SF5">
    <property type="entry name" value="PROTEIN DCG1"/>
    <property type="match status" value="1"/>
</dbReference>
<dbReference type="AlphaFoldDB" id="A0A4R5KE53"/>
<dbReference type="Gene3D" id="3.40.50.12500">
    <property type="match status" value="1"/>
</dbReference>
<organism evidence="2 3">
    <name type="scientific">Arthrobacter terricola</name>
    <dbReference type="NCBI Taxonomy" id="2547396"/>
    <lineage>
        <taxon>Bacteria</taxon>
        <taxon>Bacillati</taxon>
        <taxon>Actinomycetota</taxon>
        <taxon>Actinomycetes</taxon>
        <taxon>Micrococcales</taxon>
        <taxon>Micrococcaceae</taxon>
        <taxon>Arthrobacter</taxon>
    </lineage>
</organism>
<name>A0A4R5KE53_9MICC</name>